<dbReference type="InterPro" id="IPR050147">
    <property type="entry name" value="Ser/Thr_Dehydratase"/>
</dbReference>
<evidence type="ECO:0000256" key="9">
    <source>
        <dbReference type="ARBA" id="ARBA00023239"/>
    </source>
</evidence>
<dbReference type="InterPro" id="IPR004450">
    <property type="entry name" value="Thr_synthase-like"/>
</dbReference>
<dbReference type="NCBIfam" id="TIGR00260">
    <property type="entry name" value="thrC"/>
    <property type="match status" value="1"/>
</dbReference>
<evidence type="ECO:0000256" key="3">
    <source>
        <dbReference type="ARBA" id="ARBA00005517"/>
    </source>
</evidence>
<dbReference type="FunFam" id="3.40.50.1100:FF:000013">
    <property type="entry name" value="Threonine synthase"/>
    <property type="match status" value="1"/>
</dbReference>
<gene>
    <name evidence="16" type="ORF">SAMN06296036_12551</name>
</gene>
<evidence type="ECO:0000313" key="16">
    <source>
        <dbReference type="EMBL" id="SMF69787.1"/>
    </source>
</evidence>
<dbReference type="STRING" id="1513793.SAMN06296036_12551"/>
<feature type="domain" description="Rhodanese" evidence="15">
    <location>
        <begin position="133"/>
        <end position="177"/>
    </location>
</feature>
<evidence type="ECO:0000256" key="1">
    <source>
        <dbReference type="ARBA" id="ARBA00001933"/>
    </source>
</evidence>
<keyword evidence="9 12" id="KW-0456">Lyase</keyword>
<evidence type="ECO:0000256" key="14">
    <source>
        <dbReference type="PIRSR" id="PIRSR038945-2"/>
    </source>
</evidence>
<reference evidence="17" key="1">
    <citation type="submission" date="2017-04" db="EMBL/GenBank/DDBJ databases">
        <authorList>
            <person name="Varghese N."/>
            <person name="Submissions S."/>
        </authorList>
    </citation>
    <scope>NUCLEOTIDE SEQUENCE [LARGE SCALE GENOMIC DNA]</scope>
    <source>
        <strain evidence="17">RKEM611</strain>
    </source>
</reference>
<keyword evidence="7 12" id="KW-0791">Threonine biosynthesis</keyword>
<evidence type="ECO:0000256" key="12">
    <source>
        <dbReference type="PIRNR" id="PIRNR038945"/>
    </source>
</evidence>
<protein>
    <recommendedName>
        <fullName evidence="5 11">Threonine synthase</fullName>
        <ecNumber evidence="4 11">4.2.3.1</ecNumber>
    </recommendedName>
</protein>
<dbReference type="GO" id="GO:0006565">
    <property type="term" value="P:L-serine catabolic process"/>
    <property type="evidence" value="ECO:0007669"/>
    <property type="project" value="TreeGrafter"/>
</dbReference>
<comment type="cofactor">
    <cofactor evidence="1 12 13">
        <name>pyridoxal 5'-phosphate</name>
        <dbReference type="ChEBI" id="CHEBI:597326"/>
    </cofactor>
</comment>
<dbReference type="RefSeq" id="WP_132324053.1">
    <property type="nucleotide sequence ID" value="NZ_FWZT01000025.1"/>
</dbReference>
<dbReference type="Pfam" id="PF00291">
    <property type="entry name" value="PALP"/>
    <property type="match status" value="1"/>
</dbReference>
<evidence type="ECO:0000259" key="15">
    <source>
        <dbReference type="PROSITE" id="PS50206"/>
    </source>
</evidence>
<dbReference type="OrthoDB" id="9778118at2"/>
<evidence type="ECO:0000256" key="4">
    <source>
        <dbReference type="ARBA" id="ARBA00013028"/>
    </source>
</evidence>
<dbReference type="GO" id="GO:0004795">
    <property type="term" value="F:threonine synthase activity"/>
    <property type="evidence" value="ECO:0007669"/>
    <property type="project" value="UniProtKB-UniRule"/>
</dbReference>
<keyword evidence="17" id="KW-1185">Reference proteome</keyword>
<evidence type="ECO:0000256" key="7">
    <source>
        <dbReference type="ARBA" id="ARBA00022697"/>
    </source>
</evidence>
<dbReference type="CDD" id="cd01563">
    <property type="entry name" value="Thr-synth_1"/>
    <property type="match status" value="1"/>
</dbReference>
<dbReference type="PANTHER" id="PTHR48078:SF6">
    <property type="entry name" value="L-THREONINE DEHYDRATASE CATABOLIC TDCB"/>
    <property type="match status" value="1"/>
</dbReference>
<comment type="similarity">
    <text evidence="3 12">Belongs to the threonine synthase family.</text>
</comment>
<dbReference type="PROSITE" id="PS50206">
    <property type="entry name" value="RHODANESE_3"/>
    <property type="match status" value="1"/>
</dbReference>
<dbReference type="InterPro" id="IPR001763">
    <property type="entry name" value="Rhodanese-like_dom"/>
</dbReference>
<dbReference type="GO" id="GO:0003941">
    <property type="term" value="F:L-serine ammonia-lyase activity"/>
    <property type="evidence" value="ECO:0007669"/>
    <property type="project" value="TreeGrafter"/>
</dbReference>
<dbReference type="EMBL" id="FWZT01000025">
    <property type="protein sequence ID" value="SMF69787.1"/>
    <property type="molecule type" value="Genomic_DNA"/>
</dbReference>
<dbReference type="InterPro" id="IPR001926">
    <property type="entry name" value="TrpB-like_PALP"/>
</dbReference>
<evidence type="ECO:0000256" key="10">
    <source>
        <dbReference type="ARBA" id="ARBA00049144"/>
    </source>
</evidence>
<evidence type="ECO:0000256" key="6">
    <source>
        <dbReference type="ARBA" id="ARBA00022605"/>
    </source>
</evidence>
<comment type="catalytic activity">
    <reaction evidence="10 12">
        <text>O-phospho-L-homoserine + H2O = L-threonine + phosphate</text>
        <dbReference type="Rhea" id="RHEA:10840"/>
        <dbReference type="ChEBI" id="CHEBI:15377"/>
        <dbReference type="ChEBI" id="CHEBI:43474"/>
        <dbReference type="ChEBI" id="CHEBI:57590"/>
        <dbReference type="ChEBI" id="CHEBI:57926"/>
        <dbReference type="EC" id="4.2.3.1"/>
    </reaction>
</comment>
<dbReference type="GO" id="GO:0004794">
    <property type="term" value="F:threonine deaminase activity"/>
    <property type="evidence" value="ECO:0007669"/>
    <property type="project" value="TreeGrafter"/>
</dbReference>
<dbReference type="GO" id="GO:0009088">
    <property type="term" value="P:threonine biosynthetic process"/>
    <property type="evidence" value="ECO:0007669"/>
    <property type="project" value="UniProtKB-UniRule"/>
</dbReference>
<feature type="binding site" evidence="13">
    <location>
        <begin position="242"/>
        <end position="246"/>
    </location>
    <ligand>
        <name>pyridoxal 5'-phosphate</name>
        <dbReference type="ChEBI" id="CHEBI:597326"/>
    </ligand>
</feature>
<feature type="modified residue" description="N6-(pyridoxal phosphate)lysine" evidence="14">
    <location>
        <position position="115"/>
    </location>
</feature>
<evidence type="ECO:0000256" key="13">
    <source>
        <dbReference type="PIRSR" id="PIRSR038945-1"/>
    </source>
</evidence>
<dbReference type="UniPathway" id="UPA00050">
    <property type="reaction ID" value="UER00065"/>
</dbReference>
<dbReference type="PROSITE" id="PS00165">
    <property type="entry name" value="DEHYDRATASE_SER_THR"/>
    <property type="match status" value="1"/>
</dbReference>
<dbReference type="Proteomes" id="UP000192907">
    <property type="component" value="Unassembled WGS sequence"/>
</dbReference>
<dbReference type="InterPro" id="IPR026260">
    <property type="entry name" value="Thr_Synthase_bac/arc"/>
</dbReference>
<keyword evidence="6 12" id="KW-0028">Amino-acid biosynthesis</keyword>
<feature type="binding site" evidence="13">
    <location>
        <position position="378"/>
    </location>
    <ligand>
        <name>pyridoxal 5'-phosphate</name>
        <dbReference type="ChEBI" id="CHEBI:597326"/>
    </ligand>
</feature>
<dbReference type="AlphaFoldDB" id="A0A1Y6CKY0"/>
<dbReference type="InterPro" id="IPR036052">
    <property type="entry name" value="TrpB-like_PALP_sf"/>
</dbReference>
<evidence type="ECO:0000256" key="11">
    <source>
        <dbReference type="NCBIfam" id="TIGR00260"/>
    </source>
</evidence>
<comment type="pathway">
    <text evidence="2 12">Amino-acid biosynthesis; L-threonine biosynthesis; L-threonine from L-aspartate: step 5/5.</text>
</comment>
<name>A0A1Y6CKY0_9BACT</name>
<sequence length="412" mass="44889">MNEVLRCIECQQEYSIDRIRYSCDCGGLLAVERPLEKLKELQTSLFDQRCLSQKDVDVSGVWRFREGILSIPESEIVTHPEGNTRLYRRKALAHWSGIDDIAFKHEGENPTGSFKDRGMTLAVTQAKRLGANVVACASTGNTSAALAAYAAQAGLKSVVFLPDGKVAMGKLAQALGYGAQCLAITGSFDVAMAMVKDLAERGDVYLVNSLNPFRLEGQKSIIWEILQNLSWQAPDWIVVPGGNLGNTSAFGKALREAYDAGWISKLPRIASIQAEGANPFYKSYQQGLRSLDAMEPETVATAIRIGNPVNFHKAKRVIKDLNGVVEQVTDQEIIAAKLVIDRQGIGCEPASACSLAGAKKLRDQGIIKAHESVVGILTGHMLKDTDAVLQHSGRELEPIRANLEEISKKILN</sequence>
<dbReference type="InterPro" id="IPR000634">
    <property type="entry name" value="Ser/Thr_deHydtase_PyrdxlP-BS"/>
</dbReference>
<dbReference type="EC" id="4.2.3.1" evidence="4 11"/>
<evidence type="ECO:0000256" key="5">
    <source>
        <dbReference type="ARBA" id="ARBA00018679"/>
    </source>
</evidence>
<dbReference type="GO" id="GO:0030170">
    <property type="term" value="F:pyridoxal phosphate binding"/>
    <property type="evidence" value="ECO:0007669"/>
    <property type="project" value="InterPro"/>
</dbReference>
<evidence type="ECO:0000256" key="8">
    <source>
        <dbReference type="ARBA" id="ARBA00022898"/>
    </source>
</evidence>
<dbReference type="SUPFAM" id="SSF53686">
    <property type="entry name" value="Tryptophan synthase beta subunit-like PLP-dependent enzymes"/>
    <property type="match status" value="1"/>
</dbReference>
<proteinExistence type="inferred from homology"/>
<feature type="binding site" evidence="13">
    <location>
        <position position="141"/>
    </location>
    <ligand>
        <name>pyridoxal 5'-phosphate</name>
        <dbReference type="ChEBI" id="CHEBI:597326"/>
    </ligand>
</feature>
<keyword evidence="8 12" id="KW-0663">Pyridoxal phosphate</keyword>
<dbReference type="GO" id="GO:0009097">
    <property type="term" value="P:isoleucine biosynthetic process"/>
    <property type="evidence" value="ECO:0007669"/>
    <property type="project" value="TreeGrafter"/>
</dbReference>
<accession>A0A1Y6CKY0</accession>
<dbReference type="GO" id="GO:0006567">
    <property type="term" value="P:L-threonine catabolic process"/>
    <property type="evidence" value="ECO:0007669"/>
    <property type="project" value="TreeGrafter"/>
</dbReference>
<evidence type="ECO:0000256" key="2">
    <source>
        <dbReference type="ARBA" id="ARBA00004979"/>
    </source>
</evidence>
<dbReference type="PANTHER" id="PTHR48078">
    <property type="entry name" value="THREONINE DEHYDRATASE, MITOCHONDRIAL-RELATED"/>
    <property type="match status" value="1"/>
</dbReference>
<evidence type="ECO:0000313" key="17">
    <source>
        <dbReference type="Proteomes" id="UP000192907"/>
    </source>
</evidence>
<dbReference type="PIRSF" id="PIRSF038945">
    <property type="entry name" value="Thr_synthase"/>
    <property type="match status" value="1"/>
</dbReference>
<comment type="function">
    <text evidence="12">Catalyzes the gamma-elimination of phosphate from L-phosphohomoserine and the beta-addition of water to produce L-threonine.</text>
</comment>
<dbReference type="Gene3D" id="3.40.50.1100">
    <property type="match status" value="2"/>
</dbReference>
<organism evidence="16 17">
    <name type="scientific">Pseudobacteriovorax antillogorgiicola</name>
    <dbReference type="NCBI Taxonomy" id="1513793"/>
    <lineage>
        <taxon>Bacteria</taxon>
        <taxon>Pseudomonadati</taxon>
        <taxon>Bdellovibrionota</taxon>
        <taxon>Oligoflexia</taxon>
        <taxon>Oligoflexales</taxon>
        <taxon>Pseudobacteriovoracaceae</taxon>
        <taxon>Pseudobacteriovorax</taxon>
    </lineage>
</organism>